<name>A0A7S2U133_9EUKA</name>
<feature type="transmembrane region" description="Helical" evidence="2">
    <location>
        <begin position="36"/>
        <end position="56"/>
    </location>
</feature>
<feature type="compositionally biased region" description="Polar residues" evidence="1">
    <location>
        <begin position="311"/>
        <end position="327"/>
    </location>
</feature>
<feature type="transmembrane region" description="Helical" evidence="2">
    <location>
        <begin position="76"/>
        <end position="94"/>
    </location>
</feature>
<proteinExistence type="predicted"/>
<keyword evidence="2" id="KW-1133">Transmembrane helix</keyword>
<accession>A0A7S2U133</accession>
<organism evidence="3">
    <name type="scientific">Lotharella oceanica</name>
    <dbReference type="NCBI Taxonomy" id="641309"/>
    <lineage>
        <taxon>Eukaryota</taxon>
        <taxon>Sar</taxon>
        <taxon>Rhizaria</taxon>
        <taxon>Cercozoa</taxon>
        <taxon>Chlorarachniophyceae</taxon>
        <taxon>Lotharella</taxon>
    </lineage>
</organism>
<sequence length="344" mass="39264">MRRIPRSGAPSVIPPEEVNQLCLDLGYAGFHSKEHVAANVFVCFGATLVISILIHFLLGALKKSFKSLDIYRQRNCVTYVLELIYTTIVLALQIEYGWNVVLYGADVNTNERKGLSYAAVTLTTLYLFELIYRVRTHWQLMVHHFIAVGVLLVAFASWFDYPKHHAPIIRMCTVFVLHASTEQLCFFALLAHRMLDHDKHANFLVWAHWIAGASSYVIKTAICLVTWILWWPIFTYPTHTSYSWFWCWVFPVLNTIMLFVQWWASSIFITLSRRVKGERERPHGSGNPAIYKALLREPRSIFKGPVSTLSGNHKGGITQQSTVTSPCDSELDAQEAGGHYQKLT</sequence>
<evidence type="ECO:0008006" key="4">
    <source>
        <dbReference type="Google" id="ProtNLM"/>
    </source>
</evidence>
<keyword evidence="2" id="KW-0472">Membrane</keyword>
<feature type="transmembrane region" description="Helical" evidence="2">
    <location>
        <begin position="243"/>
        <end position="271"/>
    </location>
</feature>
<dbReference type="EMBL" id="HBHP01032436">
    <property type="protein sequence ID" value="CAD9775991.1"/>
    <property type="molecule type" value="Transcribed_RNA"/>
</dbReference>
<feature type="transmembrane region" description="Helical" evidence="2">
    <location>
        <begin position="114"/>
        <end position="132"/>
    </location>
</feature>
<feature type="transmembrane region" description="Helical" evidence="2">
    <location>
        <begin position="144"/>
        <end position="161"/>
    </location>
</feature>
<evidence type="ECO:0000256" key="1">
    <source>
        <dbReference type="SAM" id="MobiDB-lite"/>
    </source>
</evidence>
<dbReference type="AlphaFoldDB" id="A0A7S2U133"/>
<feature type="transmembrane region" description="Helical" evidence="2">
    <location>
        <begin position="203"/>
        <end position="231"/>
    </location>
</feature>
<evidence type="ECO:0000256" key="2">
    <source>
        <dbReference type="SAM" id="Phobius"/>
    </source>
</evidence>
<gene>
    <name evidence="3" type="ORF">LSP00402_LOCUS19995</name>
</gene>
<feature type="transmembrane region" description="Helical" evidence="2">
    <location>
        <begin position="167"/>
        <end position="191"/>
    </location>
</feature>
<reference evidence="3" key="1">
    <citation type="submission" date="2021-01" db="EMBL/GenBank/DDBJ databases">
        <authorList>
            <person name="Corre E."/>
            <person name="Pelletier E."/>
            <person name="Niang G."/>
            <person name="Scheremetjew M."/>
            <person name="Finn R."/>
            <person name="Kale V."/>
            <person name="Holt S."/>
            <person name="Cochrane G."/>
            <person name="Meng A."/>
            <person name="Brown T."/>
            <person name="Cohen L."/>
        </authorList>
    </citation>
    <scope>NUCLEOTIDE SEQUENCE</scope>
    <source>
        <strain evidence="3">CCMP622</strain>
    </source>
</reference>
<evidence type="ECO:0000313" key="3">
    <source>
        <dbReference type="EMBL" id="CAD9775991.1"/>
    </source>
</evidence>
<keyword evidence="2" id="KW-0812">Transmembrane</keyword>
<feature type="region of interest" description="Disordered" evidence="1">
    <location>
        <begin position="311"/>
        <end position="344"/>
    </location>
</feature>
<protein>
    <recommendedName>
        <fullName evidence="4">TLC domain-containing protein</fullName>
    </recommendedName>
</protein>